<evidence type="ECO:0000313" key="3">
    <source>
        <dbReference type="Proteomes" id="UP000585614"/>
    </source>
</evidence>
<reference evidence="2 3" key="1">
    <citation type="journal article" date="2020" name="Nature">
        <title>Six reference-quality genomes reveal evolution of bat adaptations.</title>
        <authorList>
            <person name="Jebb D."/>
            <person name="Huang Z."/>
            <person name="Pippel M."/>
            <person name="Hughes G.M."/>
            <person name="Lavrichenko K."/>
            <person name="Devanna P."/>
            <person name="Winkler S."/>
            <person name="Jermiin L.S."/>
            <person name="Skirmuntt E.C."/>
            <person name="Katzourakis A."/>
            <person name="Burkitt-Gray L."/>
            <person name="Ray D.A."/>
            <person name="Sullivan K.A.M."/>
            <person name="Roscito J.G."/>
            <person name="Kirilenko B.M."/>
            <person name="Davalos L.M."/>
            <person name="Corthals A.P."/>
            <person name="Power M.L."/>
            <person name="Jones G."/>
            <person name="Ransome R.D."/>
            <person name="Dechmann D.K.N."/>
            <person name="Locatelli A.G."/>
            <person name="Puechmaille S.J."/>
            <person name="Fedrigo O."/>
            <person name="Jarvis E.D."/>
            <person name="Hiller M."/>
            <person name="Vernes S.C."/>
            <person name="Myers E.W."/>
            <person name="Teeling E.C."/>
        </authorList>
    </citation>
    <scope>NUCLEOTIDE SEQUENCE [LARGE SCALE GENOMIC DNA]</scope>
    <source>
        <strain evidence="2">MRhiFer1</strain>
        <tissue evidence="2">Lung</tissue>
    </source>
</reference>
<dbReference type="AlphaFoldDB" id="A0A7J7RXH9"/>
<protein>
    <submittedName>
        <fullName evidence="2">Uncharacterized protein</fullName>
    </submittedName>
</protein>
<sequence length="125" mass="13710">MGRGARRVPWQPLLSPHDPGGPPGLQPVQSRPDSAPLFHWPLPTGPCCSHVAAPSFLTAASPTWLLEKGAHQGLSALPYTQQTFHKPVLTDPGLGWKMSWCQHLLLVTRSHGGNVPLRRPFEEFL</sequence>
<feature type="region of interest" description="Disordered" evidence="1">
    <location>
        <begin position="1"/>
        <end position="36"/>
    </location>
</feature>
<accession>A0A7J7RXH9</accession>
<organism evidence="2 3">
    <name type="scientific">Rhinolophus ferrumequinum</name>
    <name type="common">Greater horseshoe bat</name>
    <dbReference type="NCBI Taxonomy" id="59479"/>
    <lineage>
        <taxon>Eukaryota</taxon>
        <taxon>Metazoa</taxon>
        <taxon>Chordata</taxon>
        <taxon>Craniata</taxon>
        <taxon>Vertebrata</taxon>
        <taxon>Euteleostomi</taxon>
        <taxon>Mammalia</taxon>
        <taxon>Eutheria</taxon>
        <taxon>Laurasiatheria</taxon>
        <taxon>Chiroptera</taxon>
        <taxon>Yinpterochiroptera</taxon>
        <taxon>Rhinolophoidea</taxon>
        <taxon>Rhinolophidae</taxon>
        <taxon>Rhinolophinae</taxon>
        <taxon>Rhinolophus</taxon>
    </lineage>
</organism>
<evidence type="ECO:0000313" key="2">
    <source>
        <dbReference type="EMBL" id="KAF6280892.1"/>
    </source>
</evidence>
<dbReference type="Proteomes" id="UP000585614">
    <property type="component" value="Unassembled WGS sequence"/>
</dbReference>
<evidence type="ECO:0000256" key="1">
    <source>
        <dbReference type="SAM" id="MobiDB-lite"/>
    </source>
</evidence>
<name>A0A7J7RXH9_RHIFE</name>
<dbReference type="EMBL" id="JACAGC010000024">
    <property type="protein sequence ID" value="KAF6280892.1"/>
    <property type="molecule type" value="Genomic_DNA"/>
</dbReference>
<comment type="caution">
    <text evidence="2">The sequence shown here is derived from an EMBL/GenBank/DDBJ whole genome shotgun (WGS) entry which is preliminary data.</text>
</comment>
<proteinExistence type="predicted"/>
<gene>
    <name evidence="2" type="ORF">mRhiFer1_009274</name>
</gene>